<dbReference type="Gene3D" id="1.10.3720.10">
    <property type="entry name" value="MetI-like"/>
    <property type="match status" value="1"/>
</dbReference>
<reference evidence="9" key="1">
    <citation type="journal article" date="2014" name="Int. J. Syst. Evol. Microbiol.">
        <title>Complete genome sequence of Corynebacterium casei LMG S-19264T (=DSM 44701T), isolated from a smear-ripened cheese.</title>
        <authorList>
            <consortium name="US DOE Joint Genome Institute (JGI-PGF)"/>
            <person name="Walter F."/>
            <person name="Albersmeier A."/>
            <person name="Kalinowski J."/>
            <person name="Ruckert C."/>
        </authorList>
    </citation>
    <scope>NUCLEOTIDE SEQUENCE</scope>
    <source>
        <strain evidence="9">CGMCC 1.15794</strain>
    </source>
</reference>
<dbReference type="SUPFAM" id="SSF161098">
    <property type="entry name" value="MetI-like"/>
    <property type="match status" value="1"/>
</dbReference>
<dbReference type="PROSITE" id="PS50928">
    <property type="entry name" value="ABC_TM1"/>
    <property type="match status" value="1"/>
</dbReference>
<reference evidence="9" key="2">
    <citation type="submission" date="2020-09" db="EMBL/GenBank/DDBJ databases">
        <authorList>
            <person name="Sun Q."/>
            <person name="Zhou Y."/>
        </authorList>
    </citation>
    <scope>NUCLEOTIDE SEQUENCE</scope>
    <source>
        <strain evidence="9">CGMCC 1.15794</strain>
    </source>
</reference>
<evidence type="ECO:0000256" key="6">
    <source>
        <dbReference type="ARBA" id="ARBA00023136"/>
    </source>
</evidence>
<feature type="transmembrane region" description="Helical" evidence="7">
    <location>
        <begin position="203"/>
        <end position="222"/>
    </location>
</feature>
<accession>A0A917MM17</accession>
<feature type="transmembrane region" description="Helical" evidence="7">
    <location>
        <begin position="26"/>
        <end position="55"/>
    </location>
</feature>
<comment type="caution">
    <text evidence="9">The sequence shown here is derived from an EMBL/GenBank/DDBJ whole genome shotgun (WGS) entry which is preliminary data.</text>
</comment>
<name>A0A917MM17_9MICO</name>
<evidence type="ECO:0000259" key="8">
    <source>
        <dbReference type="PROSITE" id="PS50928"/>
    </source>
</evidence>
<organism evidence="9 10">
    <name type="scientific">Microbacterium album</name>
    <dbReference type="NCBI Taxonomy" id="2053191"/>
    <lineage>
        <taxon>Bacteria</taxon>
        <taxon>Bacillati</taxon>
        <taxon>Actinomycetota</taxon>
        <taxon>Actinomycetes</taxon>
        <taxon>Micrococcales</taxon>
        <taxon>Microbacteriaceae</taxon>
        <taxon>Microbacterium</taxon>
    </lineage>
</organism>
<evidence type="ECO:0000256" key="7">
    <source>
        <dbReference type="RuleBase" id="RU363032"/>
    </source>
</evidence>
<evidence type="ECO:0000256" key="4">
    <source>
        <dbReference type="ARBA" id="ARBA00022692"/>
    </source>
</evidence>
<dbReference type="InterPro" id="IPR045621">
    <property type="entry name" value="BPD_transp_1_N"/>
</dbReference>
<evidence type="ECO:0000256" key="1">
    <source>
        <dbReference type="ARBA" id="ARBA00004651"/>
    </source>
</evidence>
<feature type="transmembrane region" description="Helical" evidence="7">
    <location>
        <begin position="279"/>
        <end position="298"/>
    </location>
</feature>
<dbReference type="RefSeq" id="WP_188755591.1">
    <property type="nucleotide sequence ID" value="NZ_BMJY01000004.1"/>
</dbReference>
<keyword evidence="3" id="KW-1003">Cell membrane</keyword>
<gene>
    <name evidence="9" type="ORF">GCM10010921_14500</name>
</gene>
<dbReference type="PANTHER" id="PTHR43163:SF3">
    <property type="entry name" value="PEPTIDE ABC TRANSPORTER PERMEASE PROTEIN"/>
    <property type="match status" value="1"/>
</dbReference>
<keyword evidence="5 7" id="KW-1133">Transmembrane helix</keyword>
<evidence type="ECO:0000313" key="9">
    <source>
        <dbReference type="EMBL" id="GGH41745.1"/>
    </source>
</evidence>
<feature type="transmembrane region" description="Helical" evidence="7">
    <location>
        <begin position="130"/>
        <end position="151"/>
    </location>
</feature>
<evidence type="ECO:0000256" key="3">
    <source>
        <dbReference type="ARBA" id="ARBA00022475"/>
    </source>
</evidence>
<dbReference type="EMBL" id="BMJY01000004">
    <property type="protein sequence ID" value="GGH41745.1"/>
    <property type="molecule type" value="Genomic_DNA"/>
</dbReference>
<dbReference type="InterPro" id="IPR035906">
    <property type="entry name" value="MetI-like_sf"/>
</dbReference>
<sequence length="344" mass="35649">MTLLAAPPAPDAVSPARLRARSAGRFAVGLALALARSLAIVLPVLLIATLITFLLGSVTGQDPASLVLGDQARPEDIERMRAHFGLDRPVAVRYVEWLAAAFQGDLGESWFTRIPVADSIATRLPVSFSIAIYALLLGTVAGVALGIVAALNEGGWIDRGVTLLASALSTIPGFVAAVALVVFLSVLVPVFPSGGYVPPQQDVGLWIGSITLPALALSLDAASDIARQLRTGLVGALQENYVVGATVRGFSRRRVVLVHALRNGSGPAVALLGMHLPRLIGGAVVTETVFAMPGLGLLTKQAALQGDIPVVQGALFVSILLVVASSAIVNVLLVVLRPAARRES</sequence>
<comment type="similarity">
    <text evidence="7">Belongs to the binding-protein-dependent transport system permease family.</text>
</comment>
<feature type="transmembrane region" description="Helical" evidence="7">
    <location>
        <begin position="163"/>
        <end position="191"/>
    </location>
</feature>
<dbReference type="GO" id="GO:0055085">
    <property type="term" value="P:transmembrane transport"/>
    <property type="evidence" value="ECO:0007669"/>
    <property type="project" value="InterPro"/>
</dbReference>
<proteinExistence type="inferred from homology"/>
<comment type="subcellular location">
    <subcellularLocation>
        <location evidence="1 7">Cell membrane</location>
        <topology evidence="1 7">Multi-pass membrane protein</topology>
    </subcellularLocation>
</comment>
<dbReference type="PANTHER" id="PTHR43163">
    <property type="entry name" value="DIPEPTIDE TRANSPORT SYSTEM PERMEASE PROTEIN DPPB-RELATED"/>
    <property type="match status" value="1"/>
</dbReference>
<dbReference type="GO" id="GO:0005886">
    <property type="term" value="C:plasma membrane"/>
    <property type="evidence" value="ECO:0007669"/>
    <property type="project" value="UniProtKB-SubCell"/>
</dbReference>
<dbReference type="AlphaFoldDB" id="A0A917MM17"/>
<keyword evidence="4 7" id="KW-0812">Transmembrane</keyword>
<feature type="domain" description="ABC transmembrane type-1" evidence="8">
    <location>
        <begin position="124"/>
        <end position="333"/>
    </location>
</feature>
<keyword evidence="6 7" id="KW-0472">Membrane</keyword>
<protein>
    <submittedName>
        <fullName evidence="9">ABC transporter permease</fullName>
    </submittedName>
</protein>
<dbReference type="Proteomes" id="UP000657592">
    <property type="component" value="Unassembled WGS sequence"/>
</dbReference>
<evidence type="ECO:0000256" key="5">
    <source>
        <dbReference type="ARBA" id="ARBA00022989"/>
    </source>
</evidence>
<evidence type="ECO:0000256" key="2">
    <source>
        <dbReference type="ARBA" id="ARBA00022448"/>
    </source>
</evidence>
<dbReference type="InterPro" id="IPR000515">
    <property type="entry name" value="MetI-like"/>
</dbReference>
<keyword evidence="10" id="KW-1185">Reference proteome</keyword>
<dbReference type="Pfam" id="PF19300">
    <property type="entry name" value="BPD_transp_1_N"/>
    <property type="match status" value="1"/>
</dbReference>
<dbReference type="Pfam" id="PF00528">
    <property type="entry name" value="BPD_transp_1"/>
    <property type="match status" value="1"/>
</dbReference>
<feature type="transmembrane region" description="Helical" evidence="7">
    <location>
        <begin position="310"/>
        <end position="336"/>
    </location>
</feature>
<evidence type="ECO:0000313" key="10">
    <source>
        <dbReference type="Proteomes" id="UP000657592"/>
    </source>
</evidence>
<keyword evidence="2 7" id="KW-0813">Transport</keyword>